<dbReference type="EMBL" id="KN825104">
    <property type="protein sequence ID" value="KIK94470.1"/>
    <property type="molecule type" value="Genomic_DNA"/>
</dbReference>
<dbReference type="InParanoid" id="A0A0D0E804"/>
<evidence type="ECO:0000313" key="2">
    <source>
        <dbReference type="Proteomes" id="UP000054538"/>
    </source>
</evidence>
<proteinExistence type="predicted"/>
<dbReference type="OrthoDB" id="2686916at2759"/>
<protein>
    <submittedName>
        <fullName evidence="1">Unplaced genomic scaffold scaffold_282, whole genome shotgun sequence</fullName>
    </submittedName>
</protein>
<sequence length="97" mass="11231">VTGLSIRHIGERFQWSNNMISRHLFSFYPFKILNAFSHHDIYNKYVRLPHVNDPTPPEILHDPRFYPAFQSAISAIDGTHIICCPSAAERDASHNRK</sequence>
<keyword evidence="2" id="KW-1185">Reference proteome</keyword>
<organism evidence="1 2">
    <name type="scientific">Paxillus rubicundulus Ve08.2h10</name>
    <dbReference type="NCBI Taxonomy" id="930991"/>
    <lineage>
        <taxon>Eukaryota</taxon>
        <taxon>Fungi</taxon>
        <taxon>Dikarya</taxon>
        <taxon>Basidiomycota</taxon>
        <taxon>Agaricomycotina</taxon>
        <taxon>Agaricomycetes</taxon>
        <taxon>Agaricomycetidae</taxon>
        <taxon>Boletales</taxon>
        <taxon>Paxilineae</taxon>
        <taxon>Paxillaceae</taxon>
        <taxon>Paxillus</taxon>
    </lineage>
</organism>
<dbReference type="HOGENOM" id="CLU_040082_6_1_1"/>
<feature type="non-terminal residue" evidence="1">
    <location>
        <position position="97"/>
    </location>
</feature>
<accession>A0A0D0E804</accession>
<reference evidence="1 2" key="1">
    <citation type="submission" date="2014-04" db="EMBL/GenBank/DDBJ databases">
        <authorList>
            <consortium name="DOE Joint Genome Institute"/>
            <person name="Kuo A."/>
            <person name="Kohler A."/>
            <person name="Jargeat P."/>
            <person name="Nagy L.G."/>
            <person name="Floudas D."/>
            <person name="Copeland A."/>
            <person name="Barry K.W."/>
            <person name="Cichocki N."/>
            <person name="Veneault-Fourrey C."/>
            <person name="LaButti K."/>
            <person name="Lindquist E.A."/>
            <person name="Lipzen A."/>
            <person name="Lundell T."/>
            <person name="Morin E."/>
            <person name="Murat C."/>
            <person name="Sun H."/>
            <person name="Tunlid A."/>
            <person name="Henrissat B."/>
            <person name="Grigoriev I.V."/>
            <person name="Hibbett D.S."/>
            <person name="Martin F."/>
            <person name="Nordberg H.P."/>
            <person name="Cantor M.N."/>
            <person name="Hua S.X."/>
        </authorList>
    </citation>
    <scope>NUCLEOTIDE SEQUENCE [LARGE SCALE GENOMIC DNA]</scope>
    <source>
        <strain evidence="1 2">Ve08.2h10</strain>
    </source>
</reference>
<dbReference type="Proteomes" id="UP000054538">
    <property type="component" value="Unassembled WGS sequence"/>
</dbReference>
<evidence type="ECO:0000313" key="1">
    <source>
        <dbReference type="EMBL" id="KIK94470.1"/>
    </source>
</evidence>
<gene>
    <name evidence="1" type="ORF">PAXRUDRAFT_38981</name>
</gene>
<reference evidence="2" key="2">
    <citation type="submission" date="2015-01" db="EMBL/GenBank/DDBJ databases">
        <title>Evolutionary Origins and Diversification of the Mycorrhizal Mutualists.</title>
        <authorList>
            <consortium name="DOE Joint Genome Institute"/>
            <consortium name="Mycorrhizal Genomics Consortium"/>
            <person name="Kohler A."/>
            <person name="Kuo A."/>
            <person name="Nagy L.G."/>
            <person name="Floudas D."/>
            <person name="Copeland A."/>
            <person name="Barry K.W."/>
            <person name="Cichocki N."/>
            <person name="Veneault-Fourrey C."/>
            <person name="LaButti K."/>
            <person name="Lindquist E.A."/>
            <person name="Lipzen A."/>
            <person name="Lundell T."/>
            <person name="Morin E."/>
            <person name="Murat C."/>
            <person name="Riley R."/>
            <person name="Ohm R."/>
            <person name="Sun H."/>
            <person name="Tunlid A."/>
            <person name="Henrissat B."/>
            <person name="Grigoriev I.V."/>
            <person name="Hibbett D.S."/>
            <person name="Martin F."/>
        </authorList>
    </citation>
    <scope>NUCLEOTIDE SEQUENCE [LARGE SCALE GENOMIC DNA]</scope>
    <source>
        <strain evidence="2">Ve08.2h10</strain>
    </source>
</reference>
<feature type="non-terminal residue" evidence="1">
    <location>
        <position position="1"/>
    </location>
</feature>
<name>A0A0D0E804_9AGAM</name>
<dbReference type="AlphaFoldDB" id="A0A0D0E804"/>